<dbReference type="EMBL" id="AOHX01000037">
    <property type="protein sequence ID" value="ELY45111.1"/>
    <property type="molecule type" value="Genomic_DNA"/>
</dbReference>
<comment type="caution">
    <text evidence="2">The sequence shown here is derived from an EMBL/GenBank/DDBJ whole genome shotgun (WGS) entry which is preliminary data.</text>
</comment>
<accession>L9W784</accession>
<name>L9W784_9EURY</name>
<evidence type="ECO:0000256" key="1">
    <source>
        <dbReference type="SAM" id="MobiDB-lite"/>
    </source>
</evidence>
<protein>
    <submittedName>
        <fullName evidence="2">Uncharacterized protein</fullName>
    </submittedName>
</protein>
<dbReference type="STRING" id="1230460.C495_09220"/>
<dbReference type="AlphaFoldDB" id="L9W784"/>
<sequence length="73" mass="8557">MSKHVLHQVLELIAREVVEYRHRVHDRLPSRPPIAFRLETVTSSDRRNPSSHLNRLQRVRGPTDLPTDPDDLE</sequence>
<gene>
    <name evidence="2" type="ORF">C495_09220</name>
</gene>
<evidence type="ECO:0000313" key="3">
    <source>
        <dbReference type="Proteomes" id="UP000011661"/>
    </source>
</evidence>
<evidence type="ECO:0000313" key="2">
    <source>
        <dbReference type="EMBL" id="ELY45111.1"/>
    </source>
</evidence>
<feature type="region of interest" description="Disordered" evidence="1">
    <location>
        <begin position="39"/>
        <end position="73"/>
    </location>
</feature>
<organism evidence="2 3">
    <name type="scientific">Natronorubrum sulfidifaciens JCM 14089</name>
    <dbReference type="NCBI Taxonomy" id="1230460"/>
    <lineage>
        <taxon>Archaea</taxon>
        <taxon>Methanobacteriati</taxon>
        <taxon>Methanobacteriota</taxon>
        <taxon>Stenosarchaea group</taxon>
        <taxon>Halobacteria</taxon>
        <taxon>Halobacteriales</taxon>
        <taxon>Natrialbaceae</taxon>
        <taxon>Natronorubrum</taxon>
    </lineage>
</organism>
<proteinExistence type="predicted"/>
<dbReference type="Proteomes" id="UP000011661">
    <property type="component" value="Unassembled WGS sequence"/>
</dbReference>
<dbReference type="PATRIC" id="fig|1230460.4.peg.1866"/>
<reference evidence="2 3" key="1">
    <citation type="journal article" date="2014" name="PLoS Genet.">
        <title>Phylogenetically driven sequencing of extremely halophilic archaea reveals strategies for static and dynamic osmo-response.</title>
        <authorList>
            <person name="Becker E.A."/>
            <person name="Seitzer P.M."/>
            <person name="Tritt A."/>
            <person name="Larsen D."/>
            <person name="Krusor M."/>
            <person name="Yao A.I."/>
            <person name="Wu D."/>
            <person name="Madern D."/>
            <person name="Eisen J.A."/>
            <person name="Darling A.E."/>
            <person name="Facciotti M.T."/>
        </authorList>
    </citation>
    <scope>NUCLEOTIDE SEQUENCE [LARGE SCALE GENOMIC DNA]</scope>
    <source>
        <strain evidence="2 3">JCM 14089</strain>
    </source>
</reference>
<keyword evidence="3" id="KW-1185">Reference proteome</keyword>